<accession>A0A9D4QUT8</accession>
<evidence type="ECO:0000313" key="2">
    <source>
        <dbReference type="Proteomes" id="UP000828390"/>
    </source>
</evidence>
<comment type="caution">
    <text evidence="1">The sequence shown here is derived from an EMBL/GenBank/DDBJ whole genome shotgun (WGS) entry which is preliminary data.</text>
</comment>
<dbReference type="Proteomes" id="UP000828390">
    <property type="component" value="Unassembled WGS sequence"/>
</dbReference>
<evidence type="ECO:0000313" key="1">
    <source>
        <dbReference type="EMBL" id="KAH3843015.1"/>
    </source>
</evidence>
<reference evidence="1" key="1">
    <citation type="journal article" date="2019" name="bioRxiv">
        <title>The Genome of the Zebra Mussel, Dreissena polymorpha: A Resource for Invasive Species Research.</title>
        <authorList>
            <person name="McCartney M.A."/>
            <person name="Auch B."/>
            <person name="Kono T."/>
            <person name="Mallez S."/>
            <person name="Zhang Y."/>
            <person name="Obille A."/>
            <person name="Becker A."/>
            <person name="Abrahante J.E."/>
            <person name="Garbe J."/>
            <person name="Badalamenti J.P."/>
            <person name="Herman A."/>
            <person name="Mangelson H."/>
            <person name="Liachko I."/>
            <person name="Sullivan S."/>
            <person name="Sone E.D."/>
            <person name="Koren S."/>
            <person name="Silverstein K.A.T."/>
            <person name="Beckman K.B."/>
            <person name="Gohl D.M."/>
        </authorList>
    </citation>
    <scope>NUCLEOTIDE SEQUENCE</scope>
    <source>
        <strain evidence="1">Duluth1</strain>
        <tissue evidence="1">Whole animal</tissue>
    </source>
</reference>
<name>A0A9D4QUT8_DREPO</name>
<gene>
    <name evidence="1" type="ORF">DPMN_116521</name>
</gene>
<dbReference type="EMBL" id="JAIWYP010000004">
    <property type="protein sequence ID" value="KAH3843015.1"/>
    <property type="molecule type" value="Genomic_DNA"/>
</dbReference>
<protein>
    <submittedName>
        <fullName evidence="1">Uncharacterized protein</fullName>
    </submittedName>
</protein>
<keyword evidence="2" id="KW-1185">Reference proteome</keyword>
<organism evidence="1 2">
    <name type="scientific">Dreissena polymorpha</name>
    <name type="common">Zebra mussel</name>
    <name type="synonym">Mytilus polymorpha</name>
    <dbReference type="NCBI Taxonomy" id="45954"/>
    <lineage>
        <taxon>Eukaryota</taxon>
        <taxon>Metazoa</taxon>
        <taxon>Spiralia</taxon>
        <taxon>Lophotrochozoa</taxon>
        <taxon>Mollusca</taxon>
        <taxon>Bivalvia</taxon>
        <taxon>Autobranchia</taxon>
        <taxon>Heteroconchia</taxon>
        <taxon>Euheterodonta</taxon>
        <taxon>Imparidentia</taxon>
        <taxon>Neoheterodontei</taxon>
        <taxon>Myida</taxon>
        <taxon>Dreissenoidea</taxon>
        <taxon>Dreissenidae</taxon>
        <taxon>Dreissena</taxon>
    </lineage>
</organism>
<dbReference type="AlphaFoldDB" id="A0A9D4QUT8"/>
<proteinExistence type="predicted"/>
<sequence length="50" mass="5740">MTEMELITVALEDLLNNYDKRIRPGYGGMYLRYGSLKHGIQGYVTRDTSV</sequence>
<reference evidence="1" key="2">
    <citation type="submission" date="2020-11" db="EMBL/GenBank/DDBJ databases">
        <authorList>
            <person name="McCartney M.A."/>
            <person name="Auch B."/>
            <person name="Kono T."/>
            <person name="Mallez S."/>
            <person name="Becker A."/>
            <person name="Gohl D.M."/>
            <person name="Silverstein K.A.T."/>
            <person name="Koren S."/>
            <person name="Bechman K.B."/>
            <person name="Herman A."/>
            <person name="Abrahante J.E."/>
            <person name="Garbe J."/>
        </authorList>
    </citation>
    <scope>NUCLEOTIDE SEQUENCE</scope>
    <source>
        <strain evidence="1">Duluth1</strain>
        <tissue evidence="1">Whole animal</tissue>
    </source>
</reference>